<dbReference type="Pfam" id="PF00291">
    <property type="entry name" value="PALP"/>
    <property type="match status" value="1"/>
</dbReference>
<dbReference type="PANTHER" id="PTHR10314">
    <property type="entry name" value="CYSTATHIONINE BETA-SYNTHASE"/>
    <property type="match status" value="1"/>
</dbReference>
<dbReference type="EC" id="2.5.1.47" evidence="3"/>
<name>A0A1M2VMJ3_TRAPU</name>
<protein>
    <recommendedName>
        <fullName evidence="3">cysteine synthase</fullName>
        <ecNumber evidence="3">2.5.1.47</ecNumber>
    </recommendedName>
</protein>
<dbReference type="InterPro" id="IPR001926">
    <property type="entry name" value="TrpB-like_PALP"/>
</dbReference>
<keyword evidence="5" id="KW-0663">Pyridoxal phosphate</keyword>
<evidence type="ECO:0000313" key="10">
    <source>
        <dbReference type="Proteomes" id="UP000184267"/>
    </source>
</evidence>
<feature type="transmembrane region" description="Helical" evidence="7">
    <location>
        <begin position="20"/>
        <end position="41"/>
    </location>
</feature>
<evidence type="ECO:0000313" key="9">
    <source>
        <dbReference type="EMBL" id="OJT08788.1"/>
    </source>
</evidence>
<dbReference type="SUPFAM" id="SSF53686">
    <property type="entry name" value="Tryptophan synthase beta subunit-like PLP-dependent enzymes"/>
    <property type="match status" value="1"/>
</dbReference>
<keyword evidence="7" id="KW-0472">Membrane</keyword>
<evidence type="ECO:0000259" key="8">
    <source>
        <dbReference type="Pfam" id="PF00291"/>
    </source>
</evidence>
<dbReference type="InterPro" id="IPR001216">
    <property type="entry name" value="P-phosphate_BS"/>
</dbReference>
<evidence type="ECO:0000256" key="5">
    <source>
        <dbReference type="ARBA" id="ARBA00022898"/>
    </source>
</evidence>
<dbReference type="InterPro" id="IPR050214">
    <property type="entry name" value="Cys_Synth/Cystath_Beta-Synth"/>
</dbReference>
<accession>A0A1M2VMJ3</accession>
<dbReference type="STRING" id="154538.A0A1M2VMJ3"/>
<dbReference type="GO" id="GO:0006535">
    <property type="term" value="P:cysteine biosynthetic process from serine"/>
    <property type="evidence" value="ECO:0007669"/>
    <property type="project" value="InterPro"/>
</dbReference>
<evidence type="ECO:0000256" key="2">
    <source>
        <dbReference type="ARBA" id="ARBA00007103"/>
    </source>
</evidence>
<dbReference type="AlphaFoldDB" id="A0A1M2VMJ3"/>
<comment type="similarity">
    <text evidence="2">Belongs to the cysteine synthase/cystathionine beta-synthase family.</text>
</comment>
<comment type="cofactor">
    <cofactor evidence="1">
        <name>pyridoxal 5'-phosphate</name>
        <dbReference type="ChEBI" id="CHEBI:597326"/>
    </cofactor>
</comment>
<dbReference type="FunFam" id="3.40.50.1100:FF:000049">
    <property type="entry name" value="Cysteine synthase, putative"/>
    <property type="match status" value="1"/>
</dbReference>
<dbReference type="InterPro" id="IPR036052">
    <property type="entry name" value="TrpB-like_PALP_sf"/>
</dbReference>
<comment type="caution">
    <text evidence="9">The sequence shown here is derived from an EMBL/GenBank/DDBJ whole genome shotgun (WGS) entry which is preliminary data.</text>
</comment>
<dbReference type="PROSITE" id="PS00901">
    <property type="entry name" value="CYS_SYNTHASE"/>
    <property type="match status" value="1"/>
</dbReference>
<keyword evidence="7" id="KW-0812">Transmembrane</keyword>
<dbReference type="Proteomes" id="UP000184267">
    <property type="component" value="Unassembled WGS sequence"/>
</dbReference>
<gene>
    <name evidence="9" type="ORF">TRAPUB_294</name>
</gene>
<dbReference type="Gene3D" id="3.40.50.1100">
    <property type="match status" value="2"/>
</dbReference>
<evidence type="ECO:0000256" key="1">
    <source>
        <dbReference type="ARBA" id="ARBA00001933"/>
    </source>
</evidence>
<evidence type="ECO:0000256" key="4">
    <source>
        <dbReference type="ARBA" id="ARBA00022679"/>
    </source>
</evidence>
<dbReference type="EMBL" id="MNAD01001011">
    <property type="protein sequence ID" value="OJT08788.1"/>
    <property type="molecule type" value="Genomic_DNA"/>
</dbReference>
<keyword evidence="10" id="KW-1185">Reference proteome</keyword>
<reference evidence="9 10" key="1">
    <citation type="submission" date="2016-10" db="EMBL/GenBank/DDBJ databases">
        <title>Genome sequence of the basidiomycete white-rot fungus Trametes pubescens.</title>
        <authorList>
            <person name="Makela M.R."/>
            <person name="Granchi Z."/>
            <person name="Peng M."/>
            <person name="De Vries R.P."/>
            <person name="Grigoriev I."/>
            <person name="Riley R."/>
            <person name="Hilden K."/>
        </authorList>
    </citation>
    <scope>NUCLEOTIDE SEQUENCE [LARGE SCALE GENOMIC DNA]</scope>
    <source>
        <strain evidence="9 10">FBCC735</strain>
    </source>
</reference>
<evidence type="ECO:0000256" key="6">
    <source>
        <dbReference type="ARBA" id="ARBA00047931"/>
    </source>
</evidence>
<evidence type="ECO:0000256" key="3">
    <source>
        <dbReference type="ARBA" id="ARBA00012681"/>
    </source>
</evidence>
<evidence type="ECO:0000256" key="7">
    <source>
        <dbReference type="SAM" id="Phobius"/>
    </source>
</evidence>
<feature type="domain" description="Tryptophan synthase beta chain-like PALP" evidence="8">
    <location>
        <begin position="69"/>
        <end position="149"/>
    </location>
</feature>
<keyword evidence="7" id="KW-1133">Transmembrane helix</keyword>
<sequence>MHLPRFGIIKLPSRSSNKYLFYGVLVGLALSLTTTSVVSYFQQRKRKQAELTFEPRPIELRSDDVVEGVTGLIGNTPLVRINSLSDALGVEILGKAEFMNPGGSVKDRVALRMIEDAEERGLLHPHTGSRIFEGTVGSTGISIATIARAK</sequence>
<keyword evidence="4" id="KW-0808">Transferase</keyword>
<proteinExistence type="inferred from homology"/>
<dbReference type="GO" id="GO:0004124">
    <property type="term" value="F:cysteine synthase activity"/>
    <property type="evidence" value="ECO:0007669"/>
    <property type="project" value="UniProtKB-EC"/>
</dbReference>
<organism evidence="9 10">
    <name type="scientific">Trametes pubescens</name>
    <name type="common">White-rot fungus</name>
    <dbReference type="NCBI Taxonomy" id="154538"/>
    <lineage>
        <taxon>Eukaryota</taxon>
        <taxon>Fungi</taxon>
        <taxon>Dikarya</taxon>
        <taxon>Basidiomycota</taxon>
        <taxon>Agaricomycotina</taxon>
        <taxon>Agaricomycetes</taxon>
        <taxon>Polyporales</taxon>
        <taxon>Polyporaceae</taxon>
        <taxon>Trametes</taxon>
    </lineage>
</organism>
<dbReference type="OrthoDB" id="10259545at2759"/>
<comment type="catalytic activity">
    <reaction evidence="6">
        <text>O-acetyl-L-serine + hydrogen sulfide = L-cysteine + acetate</text>
        <dbReference type="Rhea" id="RHEA:14829"/>
        <dbReference type="ChEBI" id="CHEBI:29919"/>
        <dbReference type="ChEBI" id="CHEBI:30089"/>
        <dbReference type="ChEBI" id="CHEBI:35235"/>
        <dbReference type="ChEBI" id="CHEBI:58340"/>
        <dbReference type="EC" id="2.5.1.47"/>
    </reaction>
</comment>